<dbReference type="SUPFAM" id="SSF57938">
    <property type="entry name" value="DnaJ/Hsp40 cysteine-rich domain"/>
    <property type="match status" value="1"/>
</dbReference>
<keyword evidence="3" id="KW-1185">Reference proteome</keyword>
<accession>A0A7I8JSX6</accession>
<dbReference type="GO" id="GO:0003756">
    <property type="term" value="F:protein disulfide isomerase activity"/>
    <property type="evidence" value="ECO:0007669"/>
    <property type="project" value="TreeGrafter"/>
</dbReference>
<dbReference type="GO" id="GO:0009507">
    <property type="term" value="C:chloroplast"/>
    <property type="evidence" value="ECO:0007669"/>
    <property type="project" value="TreeGrafter"/>
</dbReference>
<organism evidence="2">
    <name type="scientific">Spirodela intermedia</name>
    <name type="common">Intermediate duckweed</name>
    <dbReference type="NCBI Taxonomy" id="51605"/>
    <lineage>
        <taxon>Eukaryota</taxon>
        <taxon>Viridiplantae</taxon>
        <taxon>Streptophyta</taxon>
        <taxon>Embryophyta</taxon>
        <taxon>Tracheophyta</taxon>
        <taxon>Spermatophyta</taxon>
        <taxon>Magnoliopsida</taxon>
        <taxon>Liliopsida</taxon>
        <taxon>Araceae</taxon>
        <taxon>Lemnoideae</taxon>
        <taxon>Spirodela</taxon>
    </lineage>
</organism>
<proteinExistence type="predicted"/>
<feature type="compositionally biased region" description="Basic and acidic residues" evidence="1">
    <location>
        <begin position="169"/>
        <end position="180"/>
    </location>
</feature>
<dbReference type="InterPro" id="IPR036365">
    <property type="entry name" value="PGBD-like_sf"/>
</dbReference>
<dbReference type="EMBL" id="CACRZD030000018">
    <property type="protein sequence ID" value="CAA6673276.1"/>
    <property type="molecule type" value="Genomic_DNA"/>
</dbReference>
<feature type="region of interest" description="Disordered" evidence="1">
    <location>
        <begin position="163"/>
        <end position="197"/>
    </location>
</feature>
<gene>
    <name evidence="2" type="ORF">SI7747_18019693</name>
</gene>
<dbReference type="AlphaFoldDB" id="A0A7I8JSX6"/>
<sequence>MRCGLTKLFQGIIAPGPIRRSASPSSTPPPSSLSVPFLFFSHGYFASPSASAEASRRPPGAWLGSSPSRRDPFRRTRLGWASRCPLLVRASSQGPPSSSGQSSAWEREEARWLREEQRWLREEQRWLREESRWNSEREALLRDIAALKLRIEGWRGRVPPIGGLRRRREPRDVAASDEGARGGGGGGGGRRTQGPPALAEEADVKEMILEEITVSEGVAEDKKRRMLRVGAEGNDVRAMQRISVVLAGSAPDAGFYSGEEDMEFETFSSGTERAVKTWQASLGAIENGIMSPELLERLFDEPGTGKAVEGGGNGAAVSSLAGFAEIQKKEVDMDEDMTDVQVSGHRVFLLGENRWEEPSRLADRNRPIGNKGTTTSPSSTRCLTCRGEGRLMCTECDGTGEPNIEPQFLEWVDEGAKCPYCEGRGYTVCDVCGGKAVA</sequence>
<evidence type="ECO:0000313" key="2">
    <source>
        <dbReference type="EMBL" id="CAA2634268.1"/>
    </source>
</evidence>
<dbReference type="GO" id="GO:0009658">
    <property type="term" value="P:chloroplast organization"/>
    <property type="evidence" value="ECO:0007669"/>
    <property type="project" value="TreeGrafter"/>
</dbReference>
<evidence type="ECO:0000313" key="3">
    <source>
        <dbReference type="Proteomes" id="UP001189122"/>
    </source>
</evidence>
<dbReference type="PANTHER" id="PTHR15852">
    <property type="entry name" value="PLASTID TRANSCRIPTIONALLY ACTIVE PROTEIN"/>
    <property type="match status" value="1"/>
</dbReference>
<protein>
    <submittedName>
        <fullName evidence="2">Uncharacterized protein</fullName>
    </submittedName>
</protein>
<dbReference type="Gene3D" id="1.10.101.10">
    <property type="entry name" value="PGBD-like superfamily/PGBD"/>
    <property type="match status" value="1"/>
</dbReference>
<evidence type="ECO:0000256" key="1">
    <source>
        <dbReference type="SAM" id="MobiDB-lite"/>
    </source>
</evidence>
<dbReference type="InterPro" id="IPR036366">
    <property type="entry name" value="PGBDSf"/>
</dbReference>
<dbReference type="EMBL" id="LR743605">
    <property type="protein sequence ID" value="CAA2634268.1"/>
    <property type="molecule type" value="Genomic_DNA"/>
</dbReference>
<dbReference type="SUPFAM" id="SSF47090">
    <property type="entry name" value="PGBD-like"/>
    <property type="match status" value="1"/>
</dbReference>
<name>A0A7I8JSX6_SPIIN</name>
<feature type="compositionally biased region" description="Gly residues" evidence="1">
    <location>
        <begin position="181"/>
        <end position="191"/>
    </location>
</feature>
<dbReference type="Proteomes" id="UP001189122">
    <property type="component" value="Unassembled WGS sequence"/>
</dbReference>
<dbReference type="PANTHER" id="PTHR15852:SF16">
    <property type="entry name" value="PROTEIN DISULFIDE ISOMERASE PTAC5, CHLOROPLASTIC"/>
    <property type="match status" value="1"/>
</dbReference>
<reference evidence="2 3" key="1">
    <citation type="submission" date="2019-12" db="EMBL/GenBank/DDBJ databases">
        <authorList>
            <person name="Scholz U."/>
            <person name="Mascher M."/>
            <person name="Fiebig A."/>
        </authorList>
    </citation>
    <scope>NUCLEOTIDE SEQUENCE</scope>
</reference>
<dbReference type="InterPro" id="IPR036410">
    <property type="entry name" value="HSP_DnaJ_Cys-rich_dom_sf"/>
</dbReference>